<dbReference type="InterPro" id="IPR023408">
    <property type="entry name" value="MscS_beta-dom_sf"/>
</dbReference>
<feature type="transmembrane region" description="Helical" evidence="8">
    <location>
        <begin position="435"/>
        <end position="457"/>
    </location>
</feature>
<name>A0A7W9YBG8_9HYPH</name>
<dbReference type="Gene3D" id="3.30.70.100">
    <property type="match status" value="1"/>
</dbReference>
<dbReference type="InterPro" id="IPR045276">
    <property type="entry name" value="YbiO_bact"/>
</dbReference>
<dbReference type="SUPFAM" id="SSF50182">
    <property type="entry name" value="Sm-like ribonucleoproteins"/>
    <property type="match status" value="1"/>
</dbReference>
<feature type="transmembrane region" description="Helical" evidence="8">
    <location>
        <begin position="338"/>
        <end position="359"/>
    </location>
</feature>
<evidence type="ECO:0000256" key="2">
    <source>
        <dbReference type="ARBA" id="ARBA00008017"/>
    </source>
</evidence>
<dbReference type="InterPro" id="IPR011066">
    <property type="entry name" value="MscS_channel_C_sf"/>
</dbReference>
<dbReference type="InterPro" id="IPR006685">
    <property type="entry name" value="MscS_channel_2nd"/>
</dbReference>
<feature type="region of interest" description="Disordered" evidence="7">
    <location>
        <begin position="1"/>
        <end position="20"/>
    </location>
</feature>
<dbReference type="SUPFAM" id="SSF82861">
    <property type="entry name" value="Mechanosensitive channel protein MscS (YggB), transmembrane region"/>
    <property type="match status" value="1"/>
</dbReference>
<feature type="transmembrane region" description="Helical" evidence="8">
    <location>
        <begin position="30"/>
        <end position="50"/>
    </location>
</feature>
<comment type="caution">
    <text evidence="11">The sequence shown here is derived from an EMBL/GenBank/DDBJ whole genome shotgun (WGS) entry which is preliminary data.</text>
</comment>
<feature type="transmembrane region" description="Helical" evidence="8">
    <location>
        <begin position="299"/>
        <end position="317"/>
    </location>
</feature>
<feature type="transmembrane region" description="Helical" evidence="8">
    <location>
        <begin position="379"/>
        <end position="399"/>
    </location>
</feature>
<dbReference type="Proteomes" id="UP000547879">
    <property type="component" value="Unassembled WGS sequence"/>
</dbReference>
<dbReference type="GO" id="GO:0008381">
    <property type="term" value="F:mechanosensitive monoatomic ion channel activity"/>
    <property type="evidence" value="ECO:0007669"/>
    <property type="project" value="InterPro"/>
</dbReference>
<dbReference type="Gene3D" id="2.30.30.60">
    <property type="match status" value="1"/>
</dbReference>
<protein>
    <submittedName>
        <fullName evidence="11">Small-conductance mechanosensitive channel</fullName>
    </submittedName>
</protein>
<dbReference type="Gene3D" id="1.10.287.1260">
    <property type="match status" value="1"/>
</dbReference>
<dbReference type="AlphaFoldDB" id="A0A7W9YBG8"/>
<keyword evidence="6 8" id="KW-0472">Membrane</keyword>
<keyword evidence="4 8" id="KW-0812">Transmembrane</keyword>
<evidence type="ECO:0000256" key="3">
    <source>
        <dbReference type="ARBA" id="ARBA00022475"/>
    </source>
</evidence>
<keyword evidence="12" id="KW-1185">Reference proteome</keyword>
<feature type="domain" description="Mechanosensitive ion channel transmembrane helices 2/3" evidence="10">
    <location>
        <begin position="438"/>
        <end position="479"/>
    </location>
</feature>
<dbReference type="PANTHER" id="PTHR30460">
    <property type="entry name" value="MODERATE CONDUCTANCE MECHANOSENSITIVE CHANNEL YBIO"/>
    <property type="match status" value="1"/>
</dbReference>
<evidence type="ECO:0000256" key="6">
    <source>
        <dbReference type="ARBA" id="ARBA00023136"/>
    </source>
</evidence>
<dbReference type="RefSeq" id="WP_183996924.1">
    <property type="nucleotide sequence ID" value="NZ_BMHW01000011.1"/>
</dbReference>
<evidence type="ECO:0000256" key="4">
    <source>
        <dbReference type="ARBA" id="ARBA00022692"/>
    </source>
</evidence>
<feature type="transmembrane region" description="Helical" evidence="8">
    <location>
        <begin position="276"/>
        <end position="293"/>
    </location>
</feature>
<sequence length="672" mass="73450">MGDDVKAMHHPGTNQSPYPTAQAREFPMKWLLTLILIFCSNPIAAATVSVSKLDDERPKTFQQPAMPTASTSNLFLQASPAPDQDAAVGIVSWEKRTRAKIHAVLSAISLIPHEARRALEILVRDVTENGYLPVSTAFALLVAAGAAAERSIRRNRLNHWDGLEQYLPSLVLSMLIAPLYFIVNLPPSVRLIAGSYLLLFVAYRFASALVDHVAPYSVRRKLKTVIGLSLFTAATIMVGDVLLIDPDVVTAIEVLASCVILMLVMRLTWTTAGRDAAVNTALSLYIVGAWILWCLDARAFFWLSVYPALLPPILRSITRVVQDVACRKLQIPDSNSRTILLVRGGRAFVLALALAWLAFVWETDINFPGHNIPLVHQALYGLLRGALVLLVADIVWHLAKAAIDRMLAQQSLPSAEPLENGEAEHSTRLQTLLPILRNVLAVAIFVVSGLTILGQIGVDIGPLVAGAGIIGVAIGFGSQALVRDIISGFFYLFDDAFRVGEYIQAKDYRGTVEGFSLRSVKLRHHRGPIFTVPFGELGAVENMSRDWSKTKILVTVPYDTDLEKVRRIGKAIGQALLADPEVGRFFIEPLKLKGVEDFAEYGIVISFAMITVPTAQQSFIKRTAYASLRKAFQENGVTFAQPTVNIGGKDSPEVIAANWEHQRAKASGQANG</sequence>
<dbReference type="SUPFAM" id="SSF82689">
    <property type="entry name" value="Mechanosensitive channel protein MscS (YggB), C-terminal domain"/>
    <property type="match status" value="1"/>
</dbReference>
<reference evidence="11 12" key="1">
    <citation type="submission" date="2020-08" db="EMBL/GenBank/DDBJ databases">
        <title>Genomic Encyclopedia of Type Strains, Phase IV (KMG-IV): sequencing the most valuable type-strain genomes for metagenomic binning, comparative biology and taxonomic classification.</title>
        <authorList>
            <person name="Goeker M."/>
        </authorList>
    </citation>
    <scope>NUCLEOTIDE SEQUENCE [LARGE SCALE GENOMIC DNA]</scope>
    <source>
        <strain evidence="11 12">DSM 100734</strain>
    </source>
</reference>
<dbReference type="InterPro" id="IPR011014">
    <property type="entry name" value="MscS_channel_TM-2"/>
</dbReference>
<dbReference type="InterPro" id="IPR049142">
    <property type="entry name" value="MS_channel_1st"/>
</dbReference>
<gene>
    <name evidence="11" type="ORF">HNQ72_005390</name>
</gene>
<dbReference type="PANTHER" id="PTHR30460:SF0">
    <property type="entry name" value="MODERATE CONDUCTANCE MECHANOSENSITIVE CHANNEL YBIO"/>
    <property type="match status" value="1"/>
</dbReference>
<dbReference type="Pfam" id="PF00924">
    <property type="entry name" value="MS_channel_2nd"/>
    <property type="match status" value="1"/>
</dbReference>
<evidence type="ECO:0000256" key="1">
    <source>
        <dbReference type="ARBA" id="ARBA00004651"/>
    </source>
</evidence>
<evidence type="ECO:0000313" key="12">
    <source>
        <dbReference type="Proteomes" id="UP000547879"/>
    </source>
</evidence>
<keyword evidence="3" id="KW-1003">Cell membrane</keyword>
<evidence type="ECO:0000259" key="9">
    <source>
        <dbReference type="Pfam" id="PF00924"/>
    </source>
</evidence>
<comment type="subcellular location">
    <subcellularLocation>
        <location evidence="1">Cell membrane</location>
        <topology evidence="1">Multi-pass membrane protein</topology>
    </subcellularLocation>
</comment>
<organism evidence="11 12">
    <name type="scientific">Rhizobium wenxiniae</name>
    <dbReference type="NCBI Taxonomy" id="1737357"/>
    <lineage>
        <taxon>Bacteria</taxon>
        <taxon>Pseudomonadati</taxon>
        <taxon>Pseudomonadota</taxon>
        <taxon>Alphaproteobacteria</taxon>
        <taxon>Hyphomicrobiales</taxon>
        <taxon>Rhizobiaceae</taxon>
        <taxon>Rhizobium/Agrobacterium group</taxon>
        <taxon>Rhizobium</taxon>
    </lineage>
</organism>
<evidence type="ECO:0000313" key="11">
    <source>
        <dbReference type="EMBL" id="MBB6165542.1"/>
    </source>
</evidence>
<evidence type="ECO:0000256" key="8">
    <source>
        <dbReference type="SAM" id="Phobius"/>
    </source>
</evidence>
<dbReference type="EMBL" id="JACHEG010000010">
    <property type="protein sequence ID" value="MBB6165542.1"/>
    <property type="molecule type" value="Genomic_DNA"/>
</dbReference>
<feature type="transmembrane region" description="Helical" evidence="8">
    <location>
        <begin position="222"/>
        <end position="244"/>
    </location>
</feature>
<evidence type="ECO:0000256" key="7">
    <source>
        <dbReference type="SAM" id="MobiDB-lite"/>
    </source>
</evidence>
<evidence type="ECO:0000256" key="5">
    <source>
        <dbReference type="ARBA" id="ARBA00022989"/>
    </source>
</evidence>
<feature type="transmembrane region" description="Helical" evidence="8">
    <location>
        <begin position="166"/>
        <end position="183"/>
    </location>
</feature>
<dbReference type="Pfam" id="PF21088">
    <property type="entry name" value="MS_channel_1st"/>
    <property type="match status" value="1"/>
</dbReference>
<feature type="domain" description="Mechanosensitive ion channel MscS" evidence="9">
    <location>
        <begin position="481"/>
        <end position="545"/>
    </location>
</feature>
<feature type="transmembrane region" description="Helical" evidence="8">
    <location>
        <begin position="189"/>
        <end position="210"/>
    </location>
</feature>
<proteinExistence type="inferred from homology"/>
<feature type="transmembrane region" description="Helical" evidence="8">
    <location>
        <begin position="250"/>
        <end position="269"/>
    </location>
</feature>
<accession>A0A7W9YBG8</accession>
<feature type="transmembrane region" description="Helical" evidence="8">
    <location>
        <begin position="463"/>
        <end position="482"/>
    </location>
</feature>
<evidence type="ECO:0000259" key="10">
    <source>
        <dbReference type="Pfam" id="PF21088"/>
    </source>
</evidence>
<dbReference type="GO" id="GO:0005886">
    <property type="term" value="C:plasma membrane"/>
    <property type="evidence" value="ECO:0007669"/>
    <property type="project" value="UniProtKB-SubCell"/>
</dbReference>
<keyword evidence="5 8" id="KW-1133">Transmembrane helix</keyword>
<dbReference type="InterPro" id="IPR010920">
    <property type="entry name" value="LSM_dom_sf"/>
</dbReference>
<comment type="similarity">
    <text evidence="2">Belongs to the MscS (TC 1.A.23) family.</text>
</comment>